<keyword evidence="4" id="KW-1185">Reference proteome</keyword>
<dbReference type="InterPro" id="IPR046539">
    <property type="entry name" value="DUF6604"/>
</dbReference>
<evidence type="ECO:0000313" key="4">
    <source>
        <dbReference type="Proteomes" id="UP001059893"/>
    </source>
</evidence>
<gene>
    <name evidence="3" type="ORF">MCOR33_009853</name>
</gene>
<sequence>MLPSSLTSIYRQYKHDTDVVATWLATTAKHLGYDASKFTLSRQTSSRTQDTKHANLAGKASQTHNESLKIDSSSTYGRRRFVLAVRDFLPLARYIASQPRRVRITSSFSTAIDRAVHARADFHILLSKYGNITDDTADSRHSHFAGILGAVRDLLRPLTLPSVPVMTGTCRTLGDKKLYYFNSFTPLTVYDTPDMDETVGGNMIAQPVYEAEREDTFEDACWAFSILLHDFTALRMQVKNLWERYARRELHLGSVAIATNAAIQIARSLEEDVEHLFAAHGGAHVIQKQWYGILCDDAGHDSRPEPGELLNWEAYRLADYCFIPANLMIAMFFEAYALGKMHHYNGNFDWYGELAEAIDHKTKFFQGKAALSEILMETAVVFHVLSDKETIHCRDEFSLAVLAMLDCTGPSVPLSLSLAGTMYLDSLVILKGQLDRP</sequence>
<proteinExistence type="predicted"/>
<organism evidence="3 4">
    <name type="scientific">Pyricularia grisea</name>
    <name type="common">Crabgrass-specific blast fungus</name>
    <name type="synonym">Magnaporthe grisea</name>
    <dbReference type="NCBI Taxonomy" id="148305"/>
    <lineage>
        <taxon>Eukaryota</taxon>
        <taxon>Fungi</taxon>
        <taxon>Dikarya</taxon>
        <taxon>Ascomycota</taxon>
        <taxon>Pezizomycotina</taxon>
        <taxon>Sordariomycetes</taxon>
        <taxon>Sordariomycetidae</taxon>
        <taxon>Magnaporthales</taxon>
        <taxon>Pyriculariaceae</taxon>
        <taxon>Pyricularia</taxon>
    </lineage>
</organism>
<dbReference type="Pfam" id="PF20253">
    <property type="entry name" value="DUF6604"/>
    <property type="match status" value="1"/>
</dbReference>
<dbReference type="EMBL" id="JABSND010000293">
    <property type="protein sequence ID" value="KAI6292447.1"/>
    <property type="molecule type" value="Genomic_DNA"/>
</dbReference>
<name>A0ABQ8N7C3_PYRGI</name>
<dbReference type="PANTHER" id="PTHR38795:SF1">
    <property type="entry name" value="DUF6604 DOMAIN-CONTAINING PROTEIN"/>
    <property type="match status" value="1"/>
</dbReference>
<protein>
    <recommendedName>
        <fullName evidence="2">DUF6604 domain-containing protein</fullName>
    </recommendedName>
</protein>
<comment type="caution">
    <text evidence="3">The sequence shown here is derived from an EMBL/GenBank/DDBJ whole genome shotgun (WGS) entry which is preliminary data.</text>
</comment>
<evidence type="ECO:0000256" key="1">
    <source>
        <dbReference type="SAM" id="MobiDB-lite"/>
    </source>
</evidence>
<dbReference type="Proteomes" id="UP001059893">
    <property type="component" value="Unassembled WGS sequence"/>
</dbReference>
<reference evidence="3" key="1">
    <citation type="submission" date="2021-01" db="EMBL/GenBank/DDBJ databases">
        <title>Deciphering the adaptive evolutionary patterns associated with biogeogrpahic diversity in the finger millet blast pathogen Magnaporthe oryzae in Eastern Africa.</title>
        <authorList>
            <person name="Onyema G."/>
            <person name="Shittu T.A."/>
            <person name="Dodsworth S."/>
            <person name="Devilliers S."/>
            <person name="Muthumeenakshi S."/>
            <person name="Sreenivasaprasad S."/>
        </authorList>
    </citation>
    <scope>NUCLEOTIDE SEQUENCE</scope>
    <source>
        <strain evidence="3">D15/s37</strain>
    </source>
</reference>
<feature type="domain" description="DUF6604" evidence="2">
    <location>
        <begin position="11"/>
        <end position="274"/>
    </location>
</feature>
<feature type="compositionally biased region" description="Polar residues" evidence="1">
    <location>
        <begin position="60"/>
        <end position="71"/>
    </location>
</feature>
<accession>A0ABQ8N7C3</accession>
<dbReference type="PANTHER" id="PTHR38795">
    <property type="entry name" value="DUF6604 DOMAIN-CONTAINING PROTEIN"/>
    <property type="match status" value="1"/>
</dbReference>
<evidence type="ECO:0000313" key="3">
    <source>
        <dbReference type="EMBL" id="KAI6292447.1"/>
    </source>
</evidence>
<feature type="region of interest" description="Disordered" evidence="1">
    <location>
        <begin position="42"/>
        <end position="71"/>
    </location>
</feature>
<evidence type="ECO:0000259" key="2">
    <source>
        <dbReference type="Pfam" id="PF20253"/>
    </source>
</evidence>